<evidence type="ECO:0000259" key="4">
    <source>
        <dbReference type="PROSITE" id="PS50995"/>
    </source>
</evidence>
<dbReference type="InterPro" id="IPR036390">
    <property type="entry name" value="WH_DNA-bd_sf"/>
</dbReference>
<dbReference type="GO" id="GO:0003700">
    <property type="term" value="F:DNA-binding transcription factor activity"/>
    <property type="evidence" value="ECO:0007669"/>
    <property type="project" value="InterPro"/>
</dbReference>
<dbReference type="GO" id="GO:0006950">
    <property type="term" value="P:response to stress"/>
    <property type="evidence" value="ECO:0007669"/>
    <property type="project" value="TreeGrafter"/>
</dbReference>
<dbReference type="Proteomes" id="UP000678228">
    <property type="component" value="Unassembled WGS sequence"/>
</dbReference>
<gene>
    <name evidence="5" type="ORF">J7W16_00245</name>
</gene>
<evidence type="ECO:0000313" key="5">
    <source>
        <dbReference type="EMBL" id="MBP3949540.1"/>
    </source>
</evidence>
<dbReference type="InterPro" id="IPR023187">
    <property type="entry name" value="Tscrpt_reg_MarR-type_CS"/>
</dbReference>
<dbReference type="PANTHER" id="PTHR33164">
    <property type="entry name" value="TRANSCRIPTIONAL REGULATOR, MARR FAMILY"/>
    <property type="match status" value="1"/>
</dbReference>
<dbReference type="EMBL" id="JAGKSQ010000001">
    <property type="protein sequence ID" value="MBP3949540.1"/>
    <property type="molecule type" value="Genomic_DNA"/>
</dbReference>
<dbReference type="PROSITE" id="PS01117">
    <property type="entry name" value="HTH_MARR_1"/>
    <property type="match status" value="1"/>
</dbReference>
<comment type="caution">
    <text evidence="5">The sequence shown here is derived from an EMBL/GenBank/DDBJ whole genome shotgun (WGS) entry which is preliminary data.</text>
</comment>
<keyword evidence="2" id="KW-0238">DNA-binding</keyword>
<keyword evidence="3" id="KW-0804">Transcription</keyword>
<protein>
    <submittedName>
        <fullName evidence="5">MarR family transcriptional regulator</fullName>
    </submittedName>
</protein>
<sequence>MNPEKKVETILSSIREVNRVIFQQVWKEENDLNLPAAQSFVLRMIAKNPDIALTELAEMIQVGKSAMSGIVDRLVQAELIERKRSESDRRTLKIKVTQKGEEQAKEIHKFYIKKMEGLMTISEEEVTQLLALHQTIITKLQDGNKSS</sequence>
<proteinExistence type="predicted"/>
<dbReference type="InterPro" id="IPR000835">
    <property type="entry name" value="HTH_MarR-typ"/>
</dbReference>
<feature type="domain" description="HTH marR-type" evidence="4">
    <location>
        <begin position="7"/>
        <end position="138"/>
    </location>
</feature>
<dbReference type="InterPro" id="IPR039422">
    <property type="entry name" value="MarR/SlyA-like"/>
</dbReference>
<dbReference type="AlphaFoldDB" id="A0A941ALL8"/>
<dbReference type="PANTHER" id="PTHR33164:SF102">
    <property type="entry name" value="TRANSCRIPTIONAL REGULATORY PROTEIN"/>
    <property type="match status" value="1"/>
</dbReference>
<organism evidence="5 6">
    <name type="scientific">Halalkalibacter suaedae</name>
    <dbReference type="NCBI Taxonomy" id="2822140"/>
    <lineage>
        <taxon>Bacteria</taxon>
        <taxon>Bacillati</taxon>
        <taxon>Bacillota</taxon>
        <taxon>Bacilli</taxon>
        <taxon>Bacillales</taxon>
        <taxon>Bacillaceae</taxon>
        <taxon>Halalkalibacter</taxon>
    </lineage>
</organism>
<dbReference type="RefSeq" id="WP_210594925.1">
    <property type="nucleotide sequence ID" value="NZ_JAGKSQ010000001.1"/>
</dbReference>
<evidence type="ECO:0000256" key="1">
    <source>
        <dbReference type="ARBA" id="ARBA00023015"/>
    </source>
</evidence>
<name>A0A941ALL8_9BACI</name>
<dbReference type="GO" id="GO:0003677">
    <property type="term" value="F:DNA binding"/>
    <property type="evidence" value="ECO:0007669"/>
    <property type="project" value="UniProtKB-KW"/>
</dbReference>
<dbReference type="PROSITE" id="PS50995">
    <property type="entry name" value="HTH_MARR_2"/>
    <property type="match status" value="1"/>
</dbReference>
<reference evidence="5" key="1">
    <citation type="submission" date="2021-03" db="EMBL/GenBank/DDBJ databases">
        <title>Bacillus suaedae sp. nov., isolated from Suaeda aralocaspica.</title>
        <authorList>
            <person name="Lei R.F.R."/>
        </authorList>
    </citation>
    <scope>NUCLEOTIDE SEQUENCE</scope>
    <source>
        <strain evidence="5">YZJH907-2</strain>
    </source>
</reference>
<accession>A0A941ALL8</accession>
<evidence type="ECO:0000313" key="6">
    <source>
        <dbReference type="Proteomes" id="UP000678228"/>
    </source>
</evidence>
<evidence type="ECO:0000256" key="3">
    <source>
        <dbReference type="ARBA" id="ARBA00023163"/>
    </source>
</evidence>
<dbReference type="Pfam" id="PF01047">
    <property type="entry name" value="MarR"/>
    <property type="match status" value="1"/>
</dbReference>
<evidence type="ECO:0000256" key="2">
    <source>
        <dbReference type="ARBA" id="ARBA00023125"/>
    </source>
</evidence>
<keyword evidence="1" id="KW-0805">Transcription regulation</keyword>
<dbReference type="PRINTS" id="PR00598">
    <property type="entry name" value="HTHMARR"/>
</dbReference>
<dbReference type="Gene3D" id="1.10.10.10">
    <property type="entry name" value="Winged helix-like DNA-binding domain superfamily/Winged helix DNA-binding domain"/>
    <property type="match status" value="1"/>
</dbReference>
<keyword evidence="6" id="KW-1185">Reference proteome</keyword>
<dbReference type="InterPro" id="IPR036388">
    <property type="entry name" value="WH-like_DNA-bd_sf"/>
</dbReference>
<dbReference type="SMART" id="SM00347">
    <property type="entry name" value="HTH_MARR"/>
    <property type="match status" value="1"/>
</dbReference>
<dbReference type="SUPFAM" id="SSF46785">
    <property type="entry name" value="Winged helix' DNA-binding domain"/>
    <property type="match status" value="1"/>
</dbReference>